<dbReference type="AlphaFoldDB" id="B8CR81"/>
<dbReference type="eggNOG" id="ENOG5031A7H">
    <property type="taxonomic scope" value="Bacteria"/>
</dbReference>
<dbReference type="RefSeq" id="WP_020913105.1">
    <property type="nucleotide sequence ID" value="NC_011566.1"/>
</dbReference>
<dbReference type="STRING" id="225849.swp_3035"/>
<evidence type="ECO:0000313" key="2">
    <source>
        <dbReference type="Proteomes" id="UP000000753"/>
    </source>
</evidence>
<dbReference type="HOGENOM" id="CLU_088249_0_0_6"/>
<organism evidence="1 2">
    <name type="scientific">Shewanella piezotolerans (strain WP3 / JCM 13877)</name>
    <dbReference type="NCBI Taxonomy" id="225849"/>
    <lineage>
        <taxon>Bacteria</taxon>
        <taxon>Pseudomonadati</taxon>
        <taxon>Pseudomonadota</taxon>
        <taxon>Gammaproteobacteria</taxon>
        <taxon>Alteromonadales</taxon>
        <taxon>Shewanellaceae</taxon>
        <taxon>Shewanella</taxon>
    </lineage>
</organism>
<keyword evidence="2" id="KW-1185">Reference proteome</keyword>
<sequence length="271" mass="30343">MFEPLLIQPQIIEISHQSKLVFSLSKQFGDFSALQLQSGPIVEVVVVAVSATKASLMVRIHPYLSLSVYDLNTAVEATDCLTRTVGQGWRLFSALGTSPKLCAAQLGAGLTVAVKFNDMCQFNIVETVKWNLVALEADFRIGHIAKEILLAKHIIARSIDVEHSAESLLVEISELESVRFELTRVSKEWDQQEFSKLDAELIRKRQLLSRQYSQISERPSLSQPANQSIEQEQLIRQLAYYQVLAPIELNEIVEQLMADGTNGSFALENKQ</sequence>
<dbReference type="EMBL" id="CP000472">
    <property type="protein sequence ID" value="ACJ29753.1"/>
    <property type="molecule type" value="Genomic_DNA"/>
</dbReference>
<reference evidence="1 2" key="1">
    <citation type="journal article" date="2008" name="PLoS ONE">
        <title>Environmental adaptation: genomic analysis of the piezotolerant and psychrotolerant deep-sea iron reducing bacterium Shewanella piezotolerans WP3.</title>
        <authorList>
            <person name="Wang F."/>
            <person name="Wang J."/>
            <person name="Jian H."/>
            <person name="Zhang B."/>
            <person name="Li S."/>
            <person name="Wang F."/>
            <person name="Zeng X."/>
            <person name="Gao L."/>
            <person name="Bartlett D.H."/>
            <person name="Yu J."/>
            <person name="Hu S."/>
            <person name="Xiao X."/>
        </authorList>
    </citation>
    <scope>NUCLEOTIDE SEQUENCE [LARGE SCALE GENOMIC DNA]</scope>
    <source>
        <strain evidence="2">WP3 / JCM 13877</strain>
    </source>
</reference>
<gene>
    <name evidence="1" type="ordered locus">swp_3035</name>
</gene>
<name>B8CR81_SHEPW</name>
<accession>B8CR81</accession>
<evidence type="ECO:0000313" key="1">
    <source>
        <dbReference type="EMBL" id="ACJ29753.1"/>
    </source>
</evidence>
<proteinExistence type="predicted"/>
<dbReference type="Proteomes" id="UP000000753">
    <property type="component" value="Chromosome"/>
</dbReference>
<dbReference type="KEGG" id="swp:swp_3035"/>
<protein>
    <submittedName>
        <fullName evidence="1">Uncharacterized protein</fullName>
    </submittedName>
</protein>
<dbReference type="OrthoDB" id="6261638at2"/>